<feature type="non-terminal residue" evidence="1">
    <location>
        <position position="188"/>
    </location>
</feature>
<name>F0J8U7_AMBVA</name>
<organism evidence="1">
    <name type="scientific">Amblyomma variegatum</name>
    <name type="common">Tropical bont tick</name>
    <dbReference type="NCBI Taxonomy" id="34610"/>
    <lineage>
        <taxon>Eukaryota</taxon>
        <taxon>Metazoa</taxon>
        <taxon>Ecdysozoa</taxon>
        <taxon>Arthropoda</taxon>
        <taxon>Chelicerata</taxon>
        <taxon>Arachnida</taxon>
        <taxon>Acari</taxon>
        <taxon>Parasitiformes</taxon>
        <taxon>Ixodida</taxon>
        <taxon>Ixodoidea</taxon>
        <taxon>Ixodidae</taxon>
        <taxon>Amblyomminae</taxon>
        <taxon>Amblyomma</taxon>
    </lineage>
</organism>
<accession>F0J8U7</accession>
<dbReference type="EMBL" id="BK007298">
    <property type="protein sequence ID" value="DAA34296.1"/>
    <property type="molecule type" value="mRNA"/>
</dbReference>
<sequence length="188" mass="21861">MKRKSGRYSIRWAREIFSTFRLSEEKKQYEVAKKKLDEHFGAARNLVYESACLHRRQQEHGESVDQFVTALHTLADRSDYKEEERMIRDRFIVGLRDAKLSESLQMDANLTLADALAKARSEGNRPTSATTRNQRRALCSCNQQPRRRQQVRAAQEEFFRPAFGQPVEQLASHARSACQRTILPTRHP</sequence>
<dbReference type="AlphaFoldDB" id="F0J8U7"/>
<reference evidence="1" key="1">
    <citation type="journal article" date="2011" name="BMC Genomics">
        <title>A further insight into the sialome of the tropical bont tick, Amblyomma variegatum.</title>
        <authorList>
            <person name="Ribeiro J.M."/>
            <person name="Anderson J.M."/>
            <person name="Manoukis N.C."/>
            <person name="Meng Z."/>
            <person name="Francishetti I.M."/>
        </authorList>
    </citation>
    <scope>NUCLEOTIDE SEQUENCE</scope>
    <source>
        <strain evidence="1">Amvar-1014</strain>
        <tissue evidence="1">Salivary gland</tissue>
    </source>
</reference>
<dbReference type="PANTHER" id="PTHR33198">
    <property type="entry name" value="ANK_REP_REGION DOMAIN-CONTAINING PROTEIN-RELATED"/>
    <property type="match status" value="1"/>
</dbReference>
<evidence type="ECO:0000313" key="1">
    <source>
        <dbReference type="EMBL" id="DAA34296.1"/>
    </source>
</evidence>
<protein>
    <submittedName>
        <fullName evidence="1">Polyprotein</fullName>
    </submittedName>
</protein>
<proteinExistence type="evidence at transcript level"/>